<dbReference type="InterPro" id="IPR036823">
    <property type="entry name" value="Ribosomal_uS7_dom_sf"/>
</dbReference>
<sequence>MFALRRQISPALWKNGLRLPASRITLRHRELPVCVRFQSGTVDQQRAAEKASEDSLSDSEIKSWLEAIESLRSEFTEQPYLPESSLAGPGQSKVNLLEEALNAKKAFEPSEEQKAEWEALKSVPLPARRDETLQHVTNMIMRHGKKQRAEKTLSRALYLVFCYTRQDPIHLLKKALDDLAPLMVVKTFKTGVAKAAVIPVPLNARQRNRIAWKWIMEGANKRVSSDFAVRLGEELISVFKGNSSGFDKRDQMHKTAIAHRAYIKLK</sequence>
<evidence type="ECO:0000256" key="5">
    <source>
        <dbReference type="ARBA" id="ARBA00023274"/>
    </source>
</evidence>
<keyword evidence="3" id="KW-0689">Ribosomal protein</keyword>
<dbReference type="InterPro" id="IPR004223">
    <property type="entry name" value="VitB12-dep_Met_synth_activ_dom"/>
</dbReference>
<evidence type="ECO:0000256" key="6">
    <source>
        <dbReference type="ARBA" id="ARBA00037226"/>
    </source>
</evidence>
<dbReference type="GO" id="GO:0008705">
    <property type="term" value="F:methionine synthase activity"/>
    <property type="evidence" value="ECO:0007669"/>
    <property type="project" value="InterPro"/>
</dbReference>
<gene>
    <name evidence="10" type="ORF">LAQU0_S19e01310g</name>
</gene>
<accession>A0A0P1KXN1</accession>
<dbReference type="OrthoDB" id="9972728at2759"/>
<dbReference type="Proteomes" id="UP000236544">
    <property type="component" value="Unassembled WGS sequence"/>
</dbReference>
<dbReference type="Gene3D" id="1.10.455.10">
    <property type="entry name" value="Ribosomal protein S7 domain"/>
    <property type="match status" value="1"/>
</dbReference>
<evidence type="ECO:0000313" key="11">
    <source>
        <dbReference type="Proteomes" id="UP000236544"/>
    </source>
</evidence>
<dbReference type="GO" id="GO:0005840">
    <property type="term" value="C:ribosome"/>
    <property type="evidence" value="ECO:0007669"/>
    <property type="project" value="UniProtKB-KW"/>
</dbReference>
<evidence type="ECO:0000256" key="8">
    <source>
        <dbReference type="PROSITE-ProRule" id="PRU00346"/>
    </source>
</evidence>
<dbReference type="PROSITE" id="PS50974">
    <property type="entry name" value="ADOMET_ACTIVATION"/>
    <property type="match status" value="1"/>
</dbReference>
<dbReference type="PANTHER" id="PTHR11205">
    <property type="entry name" value="RIBOSOMAL PROTEIN S7"/>
    <property type="match status" value="1"/>
</dbReference>
<protein>
    <recommendedName>
        <fullName evidence="7">Small ribosomal subunit protein uS7m</fullName>
    </recommendedName>
</protein>
<dbReference type="InterPro" id="IPR000235">
    <property type="entry name" value="Ribosomal_uS7"/>
</dbReference>
<dbReference type="FunFam" id="1.10.455.10:FF:000006">
    <property type="entry name" value="37S ribosomal protein S7, mitochondrial"/>
    <property type="match status" value="1"/>
</dbReference>
<keyword evidence="8" id="KW-0489">Methyltransferase</keyword>
<dbReference type="SUPFAM" id="SSF47973">
    <property type="entry name" value="Ribosomal protein S7"/>
    <property type="match status" value="1"/>
</dbReference>
<evidence type="ECO:0000256" key="7">
    <source>
        <dbReference type="ARBA" id="ARBA00039306"/>
    </source>
</evidence>
<name>A0A0P1KXN1_9SACH</name>
<dbReference type="CDD" id="cd14868">
    <property type="entry name" value="uS7_Mitochondria_Fungi"/>
    <property type="match status" value="1"/>
</dbReference>
<dbReference type="InterPro" id="IPR047988">
    <property type="entry name" value="Ribosomal_uS7m_fungi"/>
</dbReference>
<proteinExistence type="inferred from homology"/>
<evidence type="ECO:0000313" key="10">
    <source>
        <dbReference type="EMBL" id="CUS24773.1"/>
    </source>
</evidence>
<keyword evidence="8" id="KW-0808">Transferase</keyword>
<dbReference type="Pfam" id="PF00177">
    <property type="entry name" value="Ribosomal_S7"/>
    <property type="match status" value="1"/>
</dbReference>
<dbReference type="EMBL" id="LN890533">
    <property type="protein sequence ID" value="CUS24773.1"/>
    <property type="molecule type" value="Genomic_DNA"/>
</dbReference>
<comment type="function">
    <text evidence="6">Component of the mitochondrial ribosome (mitoribosome), a dedicated translation machinery responsible for the synthesis of mitochondrial genome-encoded proteins, including at least some of the essential transmembrane subunits of the mitochondrial respiratory chain. The mitoribosomes are attached to the mitochondrial inner membrane and translation products are cotranslationally integrated into the membrane.</text>
</comment>
<dbReference type="AlphaFoldDB" id="A0A0P1KXN1"/>
<dbReference type="GO" id="GO:0005739">
    <property type="term" value="C:mitochondrion"/>
    <property type="evidence" value="ECO:0007669"/>
    <property type="project" value="UniProtKB-SubCell"/>
</dbReference>
<organism evidence="10 11">
    <name type="scientific">Lachancea quebecensis</name>
    <dbReference type="NCBI Taxonomy" id="1654605"/>
    <lineage>
        <taxon>Eukaryota</taxon>
        <taxon>Fungi</taxon>
        <taxon>Dikarya</taxon>
        <taxon>Ascomycota</taxon>
        <taxon>Saccharomycotina</taxon>
        <taxon>Saccharomycetes</taxon>
        <taxon>Saccharomycetales</taxon>
        <taxon>Saccharomycetaceae</taxon>
        <taxon>Lachancea</taxon>
    </lineage>
</organism>
<evidence type="ECO:0000256" key="3">
    <source>
        <dbReference type="ARBA" id="ARBA00022980"/>
    </source>
</evidence>
<evidence type="ECO:0000259" key="9">
    <source>
        <dbReference type="PROSITE" id="PS50974"/>
    </source>
</evidence>
<evidence type="ECO:0000256" key="2">
    <source>
        <dbReference type="ARBA" id="ARBA00007151"/>
    </source>
</evidence>
<evidence type="ECO:0000256" key="1">
    <source>
        <dbReference type="ARBA" id="ARBA00004173"/>
    </source>
</evidence>
<keyword evidence="11" id="KW-1185">Reference proteome</keyword>
<reference evidence="11" key="1">
    <citation type="submission" date="2015-10" db="EMBL/GenBank/DDBJ databases">
        <authorList>
            <person name="Devillers H."/>
        </authorList>
    </citation>
    <scope>NUCLEOTIDE SEQUENCE [LARGE SCALE GENOMIC DNA]</scope>
</reference>
<dbReference type="GO" id="GO:1990904">
    <property type="term" value="C:ribonucleoprotein complex"/>
    <property type="evidence" value="ECO:0007669"/>
    <property type="project" value="UniProtKB-KW"/>
</dbReference>
<feature type="domain" description="AdoMet activation" evidence="9">
    <location>
        <begin position="1"/>
        <end position="74"/>
    </location>
</feature>
<comment type="subcellular location">
    <subcellularLocation>
        <location evidence="1">Mitochondrion</location>
    </subcellularLocation>
</comment>
<comment type="similarity">
    <text evidence="2">Belongs to the universal ribosomal protein uS7 family.</text>
</comment>
<dbReference type="GO" id="GO:0006412">
    <property type="term" value="P:translation"/>
    <property type="evidence" value="ECO:0007669"/>
    <property type="project" value="InterPro"/>
</dbReference>
<evidence type="ECO:0000256" key="4">
    <source>
        <dbReference type="ARBA" id="ARBA00023128"/>
    </source>
</evidence>
<dbReference type="InterPro" id="IPR023798">
    <property type="entry name" value="Ribosomal_uS7_dom"/>
</dbReference>
<keyword evidence="5" id="KW-0687">Ribonucleoprotein</keyword>
<keyword evidence="4" id="KW-0496">Mitochondrion</keyword>
<dbReference type="GO" id="GO:0032259">
    <property type="term" value="P:methylation"/>
    <property type="evidence" value="ECO:0007669"/>
    <property type="project" value="UniProtKB-KW"/>
</dbReference>